<accession>A0ABS4K6Y1</accession>
<dbReference type="Proteomes" id="UP001519308">
    <property type="component" value="Unassembled WGS sequence"/>
</dbReference>
<sequence length="269" mass="30104">MFLKVEDVIKVMETMAPPSLAVGYDNVGLMVGDRNAEVNKILVALDVTFEIIEEAIEKGCNLIVTHHPLLFLKPKTITTDTLLGRKIIKLIENKISVYSSHTNLDAVNEGLNHIATELLGYENFRVLEVNKTFDNNNNGVGRIVKANSPISLLELCNKVKEKYNAPFVRFVGNPNKEINTIAIVNGSGEDYFDLVRKSGCDCIITGDTRYHHVSDMREEDIAIIDAGHFVTEWPPMKVVGKKLNNILKDMGHNHRVIISTNSFDPYNLV</sequence>
<dbReference type="PANTHER" id="PTHR13799">
    <property type="entry name" value="NGG1 INTERACTING FACTOR 3"/>
    <property type="match status" value="1"/>
</dbReference>
<keyword evidence="5" id="KW-1185">Reference proteome</keyword>
<reference evidence="4 5" key="1">
    <citation type="submission" date="2021-03" db="EMBL/GenBank/DDBJ databases">
        <title>Genomic Encyclopedia of Type Strains, Phase IV (KMG-IV): sequencing the most valuable type-strain genomes for metagenomic binning, comparative biology and taxonomic classification.</title>
        <authorList>
            <person name="Goeker M."/>
        </authorList>
    </citation>
    <scope>NUCLEOTIDE SEQUENCE [LARGE SCALE GENOMIC DNA]</scope>
    <source>
        <strain evidence="4 5">DSM 28650</strain>
    </source>
</reference>
<dbReference type="EMBL" id="JAGGLL010000031">
    <property type="protein sequence ID" value="MBP2023540.1"/>
    <property type="molecule type" value="Genomic_DNA"/>
</dbReference>
<evidence type="ECO:0000313" key="5">
    <source>
        <dbReference type="Proteomes" id="UP001519308"/>
    </source>
</evidence>
<keyword evidence="3" id="KW-0479">Metal-binding</keyword>
<organism evidence="4 5">
    <name type="scientific">Clostridium punense</name>
    <dbReference type="NCBI Taxonomy" id="1054297"/>
    <lineage>
        <taxon>Bacteria</taxon>
        <taxon>Bacillati</taxon>
        <taxon>Bacillota</taxon>
        <taxon>Clostridia</taxon>
        <taxon>Eubacteriales</taxon>
        <taxon>Clostridiaceae</taxon>
        <taxon>Clostridium</taxon>
    </lineage>
</organism>
<evidence type="ECO:0000313" key="4">
    <source>
        <dbReference type="EMBL" id="MBP2023540.1"/>
    </source>
</evidence>
<dbReference type="NCBIfam" id="TIGR00486">
    <property type="entry name" value="YbgI_SA1388"/>
    <property type="match status" value="1"/>
</dbReference>
<dbReference type="PANTHER" id="PTHR13799:SF14">
    <property type="entry name" value="GTP CYCLOHYDROLASE 1 TYPE 2 HOMOLOG"/>
    <property type="match status" value="1"/>
</dbReference>
<dbReference type="Pfam" id="PF01784">
    <property type="entry name" value="DUF34_NIF3"/>
    <property type="match status" value="1"/>
</dbReference>
<evidence type="ECO:0000256" key="2">
    <source>
        <dbReference type="ARBA" id="ARBA00022112"/>
    </source>
</evidence>
<evidence type="ECO:0000256" key="3">
    <source>
        <dbReference type="ARBA" id="ARBA00022723"/>
    </source>
</evidence>
<name>A0ABS4K6Y1_9CLOT</name>
<protein>
    <recommendedName>
        <fullName evidence="2">GTP cyclohydrolase 1 type 2 homolog</fullName>
    </recommendedName>
</protein>
<proteinExistence type="inferred from homology"/>
<comment type="caution">
    <text evidence="4">The sequence shown here is derived from an EMBL/GenBank/DDBJ whole genome shotgun (WGS) entry which is preliminary data.</text>
</comment>
<comment type="similarity">
    <text evidence="1">Belongs to the GTP cyclohydrolase I type 2/NIF3 family.</text>
</comment>
<dbReference type="Gene3D" id="3.40.1390.30">
    <property type="entry name" value="NIF3 (NGG1p interacting factor 3)-like"/>
    <property type="match status" value="2"/>
</dbReference>
<dbReference type="SUPFAM" id="SSF102705">
    <property type="entry name" value="NIF3 (NGG1p interacting factor 3)-like"/>
    <property type="match status" value="1"/>
</dbReference>
<dbReference type="RefSeq" id="WP_021283193.1">
    <property type="nucleotide sequence ID" value="NZ_JAGGLL010000031.1"/>
</dbReference>
<evidence type="ECO:0000256" key="1">
    <source>
        <dbReference type="ARBA" id="ARBA00006964"/>
    </source>
</evidence>
<dbReference type="InterPro" id="IPR036069">
    <property type="entry name" value="DUF34/NIF3_sf"/>
</dbReference>
<dbReference type="InterPro" id="IPR002678">
    <property type="entry name" value="DUF34/NIF3"/>
</dbReference>
<gene>
    <name evidence="4" type="ORF">J2Z44_003377</name>
</gene>